<reference evidence="4" key="1">
    <citation type="submission" date="2017-02" db="UniProtKB">
        <authorList>
            <consortium name="WormBaseParasite"/>
        </authorList>
    </citation>
    <scope>IDENTIFICATION</scope>
</reference>
<keyword evidence="3" id="KW-1185">Reference proteome</keyword>
<evidence type="ECO:0000313" key="2">
    <source>
        <dbReference type="EMBL" id="VDM20749.1"/>
    </source>
</evidence>
<accession>A0A0R3WPG6</accession>
<evidence type="ECO:0000313" key="3">
    <source>
        <dbReference type="Proteomes" id="UP000274429"/>
    </source>
</evidence>
<dbReference type="STRING" id="6205.A0A0R3WPG6"/>
<name>A0A0R3WPG6_HYDTA</name>
<evidence type="ECO:0000256" key="1">
    <source>
        <dbReference type="SAM" id="Coils"/>
    </source>
</evidence>
<dbReference type="WBParaSite" id="TTAC_0000265601-mRNA-1">
    <property type="protein sequence ID" value="TTAC_0000265601-mRNA-1"/>
    <property type="gene ID" value="TTAC_0000265601"/>
</dbReference>
<organism evidence="4">
    <name type="scientific">Hydatigena taeniaeformis</name>
    <name type="common">Feline tapeworm</name>
    <name type="synonym">Taenia taeniaeformis</name>
    <dbReference type="NCBI Taxonomy" id="6205"/>
    <lineage>
        <taxon>Eukaryota</taxon>
        <taxon>Metazoa</taxon>
        <taxon>Spiralia</taxon>
        <taxon>Lophotrochozoa</taxon>
        <taxon>Platyhelminthes</taxon>
        <taxon>Cestoda</taxon>
        <taxon>Eucestoda</taxon>
        <taxon>Cyclophyllidea</taxon>
        <taxon>Taeniidae</taxon>
        <taxon>Hydatigera</taxon>
    </lineage>
</organism>
<feature type="coiled-coil region" evidence="1">
    <location>
        <begin position="74"/>
        <end position="108"/>
    </location>
</feature>
<dbReference type="Proteomes" id="UP000274429">
    <property type="component" value="Unassembled WGS sequence"/>
</dbReference>
<keyword evidence="1" id="KW-0175">Coiled coil</keyword>
<gene>
    <name evidence="2" type="ORF">TTAC_LOCUS2641</name>
</gene>
<reference evidence="2 3" key="2">
    <citation type="submission" date="2018-11" db="EMBL/GenBank/DDBJ databases">
        <authorList>
            <consortium name="Pathogen Informatics"/>
        </authorList>
    </citation>
    <scope>NUCLEOTIDE SEQUENCE [LARGE SCALE GENOMIC DNA]</scope>
</reference>
<dbReference type="EMBL" id="UYWX01001319">
    <property type="protein sequence ID" value="VDM20749.1"/>
    <property type="molecule type" value="Genomic_DNA"/>
</dbReference>
<dbReference type="AlphaFoldDB" id="A0A0R3WPG6"/>
<protein>
    <submittedName>
        <fullName evidence="2 4">Uncharacterized protein</fullName>
    </submittedName>
</protein>
<evidence type="ECO:0000313" key="4">
    <source>
        <dbReference type="WBParaSite" id="TTAC_0000265601-mRNA-1"/>
    </source>
</evidence>
<proteinExistence type="predicted"/>
<sequence>MMSLLPLRLPYRNQKVAGEKAAKAEVEAKDTEAPSLTELTRRVKSAVSMYHNVLSTTQLVRLSNSDDTPPHRACRTAEAQLAHQSERLLQAKRELQKAQDDLLAYVKSKPGCGVVKTDLATFASLRTVHKLDLKDSPDARRLLARITVPRDFDSATVGGDSVTISQAIHVSSNQLRALISAFLPTPN</sequence>